<comment type="caution">
    <text evidence="2">The sequence shown here is derived from an EMBL/GenBank/DDBJ whole genome shotgun (WGS) entry which is preliminary data.</text>
</comment>
<feature type="compositionally biased region" description="Polar residues" evidence="1">
    <location>
        <begin position="74"/>
        <end position="95"/>
    </location>
</feature>
<dbReference type="AlphaFoldDB" id="A0AAE1C633"/>
<feature type="region of interest" description="Disordered" evidence="1">
    <location>
        <begin position="44"/>
        <end position="106"/>
    </location>
</feature>
<feature type="compositionally biased region" description="Polar residues" evidence="1">
    <location>
        <begin position="49"/>
        <end position="62"/>
    </location>
</feature>
<accession>A0AAE1C633</accession>
<keyword evidence="3" id="KW-1185">Reference proteome</keyword>
<sequence>MYGIGGSYGWSNSRTKDYGNHGSRGPAYGGYYQQPQFKRAYHQAGLNPYGNNLPQHHYQQPRVNGEGLGLNINGMHQYSRTYGESYSSGRPSRNPGSLDRDLFRRDYANRPRAVELRDRYGPGSKFSGWLRHPGFS</sequence>
<dbReference type="Proteomes" id="UP001274830">
    <property type="component" value="Unassembled WGS sequence"/>
</dbReference>
<name>A0AAE1C633_9PEZI</name>
<dbReference type="EMBL" id="JAUTXT010000002">
    <property type="protein sequence ID" value="KAK3679507.1"/>
    <property type="molecule type" value="Genomic_DNA"/>
</dbReference>
<organism evidence="2 3">
    <name type="scientific">Recurvomyces mirabilis</name>
    <dbReference type="NCBI Taxonomy" id="574656"/>
    <lineage>
        <taxon>Eukaryota</taxon>
        <taxon>Fungi</taxon>
        <taxon>Dikarya</taxon>
        <taxon>Ascomycota</taxon>
        <taxon>Pezizomycotina</taxon>
        <taxon>Dothideomycetes</taxon>
        <taxon>Dothideomycetidae</taxon>
        <taxon>Mycosphaerellales</taxon>
        <taxon>Teratosphaeriaceae</taxon>
        <taxon>Recurvomyces</taxon>
    </lineage>
</organism>
<evidence type="ECO:0000256" key="1">
    <source>
        <dbReference type="SAM" id="MobiDB-lite"/>
    </source>
</evidence>
<gene>
    <name evidence="2" type="ORF">LTR78_001068</name>
</gene>
<evidence type="ECO:0000313" key="3">
    <source>
        <dbReference type="Proteomes" id="UP001274830"/>
    </source>
</evidence>
<reference evidence="2" key="1">
    <citation type="submission" date="2023-07" db="EMBL/GenBank/DDBJ databases">
        <title>Black Yeasts Isolated from many extreme environments.</title>
        <authorList>
            <person name="Coleine C."/>
            <person name="Stajich J.E."/>
            <person name="Selbmann L."/>
        </authorList>
    </citation>
    <scope>NUCLEOTIDE SEQUENCE</scope>
    <source>
        <strain evidence="2">CCFEE 5485</strain>
    </source>
</reference>
<evidence type="ECO:0000313" key="2">
    <source>
        <dbReference type="EMBL" id="KAK3679507.1"/>
    </source>
</evidence>
<protein>
    <submittedName>
        <fullName evidence="2">Uncharacterized protein</fullName>
    </submittedName>
</protein>
<proteinExistence type="predicted"/>